<proteinExistence type="predicted"/>
<organism evidence="1 2">
    <name type="scientific">Streptomyces luteolus</name>
    <dbReference type="NCBI Taxonomy" id="3043615"/>
    <lineage>
        <taxon>Bacteria</taxon>
        <taxon>Bacillati</taxon>
        <taxon>Actinomycetota</taxon>
        <taxon>Actinomycetes</taxon>
        <taxon>Kitasatosporales</taxon>
        <taxon>Streptomycetaceae</taxon>
        <taxon>Streptomyces</taxon>
    </lineage>
</organism>
<dbReference type="InterPro" id="IPR011010">
    <property type="entry name" value="DNA_brk_join_enz"/>
</dbReference>
<dbReference type="EMBL" id="JASCIS010000043">
    <property type="protein sequence ID" value="MDI3422805.1"/>
    <property type="molecule type" value="Genomic_DNA"/>
</dbReference>
<keyword evidence="2" id="KW-1185">Reference proteome</keyword>
<evidence type="ECO:0000313" key="2">
    <source>
        <dbReference type="Proteomes" id="UP001237105"/>
    </source>
</evidence>
<sequence>MIEAELTDERVASLLAHLKQHHPYAHLWALLAAERGPRASEVGQLAVGDDLLTHLGGHAVPPSIELARALDATEEGIVCPHTSAHLHRVFRAQSEHDRQPPVTLHALRTYFLAQLAAGVSTGRCSTTQATEMARLKERPQIRRRPSSLGRESSAMRTDLFGSWTCAGSPRRSPTASI</sequence>
<dbReference type="Proteomes" id="UP001237105">
    <property type="component" value="Unassembled WGS sequence"/>
</dbReference>
<evidence type="ECO:0008006" key="3">
    <source>
        <dbReference type="Google" id="ProtNLM"/>
    </source>
</evidence>
<dbReference type="SUPFAM" id="SSF56349">
    <property type="entry name" value="DNA breaking-rejoining enzymes"/>
    <property type="match status" value="1"/>
</dbReference>
<comment type="caution">
    <text evidence="1">The sequence shown here is derived from an EMBL/GenBank/DDBJ whole genome shotgun (WGS) entry which is preliminary data.</text>
</comment>
<dbReference type="RefSeq" id="WP_282538659.1">
    <property type="nucleotide sequence ID" value="NZ_JASCIS010000043.1"/>
</dbReference>
<name>A0ABT6T4M1_9ACTN</name>
<protein>
    <recommendedName>
        <fullName evidence="3">Tyr recombinase domain-containing protein</fullName>
    </recommendedName>
</protein>
<gene>
    <name evidence="1" type="ORF">QIT00_30415</name>
</gene>
<reference evidence="1 2" key="1">
    <citation type="submission" date="2023-05" db="EMBL/GenBank/DDBJ databases">
        <title>Draft genome sequence of Streptomyces sp. B-S-A12 isolated from a cave soil in Thailand.</title>
        <authorList>
            <person name="Chamroensaksri N."/>
            <person name="Muangham S."/>
        </authorList>
    </citation>
    <scope>NUCLEOTIDE SEQUENCE [LARGE SCALE GENOMIC DNA]</scope>
    <source>
        <strain evidence="1 2">B-S-A12</strain>
    </source>
</reference>
<accession>A0ABT6T4M1</accession>
<evidence type="ECO:0000313" key="1">
    <source>
        <dbReference type="EMBL" id="MDI3422805.1"/>
    </source>
</evidence>